<feature type="non-terminal residue" evidence="2">
    <location>
        <position position="59"/>
    </location>
</feature>
<keyword evidence="3" id="KW-1185">Reference proteome</keyword>
<gene>
    <name evidence="2" type="ORF">TrRE_jg361</name>
</gene>
<comment type="caution">
    <text evidence="2">The sequence shown here is derived from an EMBL/GenBank/DDBJ whole genome shotgun (WGS) entry which is preliminary data.</text>
</comment>
<evidence type="ECO:0000313" key="3">
    <source>
        <dbReference type="Proteomes" id="UP001165082"/>
    </source>
</evidence>
<name>A0A9W7A9R4_9STRA</name>
<evidence type="ECO:0000256" key="1">
    <source>
        <dbReference type="SAM" id="Phobius"/>
    </source>
</evidence>
<protein>
    <submittedName>
        <fullName evidence="2">Uncharacterized protein</fullName>
    </submittedName>
</protein>
<reference evidence="2" key="1">
    <citation type="submission" date="2022-07" db="EMBL/GenBank/DDBJ databases">
        <title>Genome analysis of Parmales, a sister group of diatoms, reveals the evolutionary specialization of diatoms from phago-mixotrophs to photoautotrophs.</title>
        <authorList>
            <person name="Ban H."/>
            <person name="Sato S."/>
            <person name="Yoshikawa S."/>
            <person name="Kazumasa Y."/>
            <person name="Nakamura Y."/>
            <person name="Ichinomiya M."/>
            <person name="Saitoh K."/>
            <person name="Sato N."/>
            <person name="Blanc-Mathieu R."/>
            <person name="Endo H."/>
            <person name="Kuwata A."/>
            <person name="Ogata H."/>
        </authorList>
    </citation>
    <scope>NUCLEOTIDE SEQUENCE</scope>
</reference>
<dbReference type="AlphaFoldDB" id="A0A9W7A9R4"/>
<feature type="transmembrane region" description="Helical" evidence="1">
    <location>
        <begin position="12"/>
        <end position="32"/>
    </location>
</feature>
<keyword evidence="1" id="KW-1133">Transmembrane helix</keyword>
<dbReference type="EMBL" id="BRXZ01003944">
    <property type="protein sequence ID" value="GMH65243.1"/>
    <property type="molecule type" value="Genomic_DNA"/>
</dbReference>
<sequence>MTAETNEVITEYLWRSLVTTLVAVFLVCLFLSNSLVASVVALSMILLDYSLLGLSSYSG</sequence>
<dbReference type="Proteomes" id="UP001165082">
    <property type="component" value="Unassembled WGS sequence"/>
</dbReference>
<evidence type="ECO:0000313" key="2">
    <source>
        <dbReference type="EMBL" id="GMH65243.1"/>
    </source>
</evidence>
<keyword evidence="1" id="KW-0472">Membrane</keyword>
<keyword evidence="1" id="KW-0812">Transmembrane</keyword>
<organism evidence="2 3">
    <name type="scientific">Triparma retinervis</name>
    <dbReference type="NCBI Taxonomy" id="2557542"/>
    <lineage>
        <taxon>Eukaryota</taxon>
        <taxon>Sar</taxon>
        <taxon>Stramenopiles</taxon>
        <taxon>Ochrophyta</taxon>
        <taxon>Bolidophyceae</taxon>
        <taxon>Parmales</taxon>
        <taxon>Triparmaceae</taxon>
        <taxon>Triparma</taxon>
    </lineage>
</organism>
<proteinExistence type="predicted"/>
<accession>A0A9W7A9R4</accession>